<evidence type="ECO:0008006" key="3">
    <source>
        <dbReference type="Google" id="ProtNLM"/>
    </source>
</evidence>
<keyword evidence="2" id="KW-1185">Reference proteome</keyword>
<proteinExistence type="predicted"/>
<comment type="caution">
    <text evidence="1">The sequence shown here is derived from an EMBL/GenBank/DDBJ whole genome shotgun (WGS) entry which is preliminary data.</text>
</comment>
<sequence>MGQLVGIVERVDWEDKIPRNIRFIRVKVRINPWLLVIAGFMLRLDDGARIWIQCRYEIVHKLCTRYGLIGHTRGQCTHNMEEVELMIFR</sequence>
<protein>
    <recommendedName>
        <fullName evidence="3">Zinc knuckle CX2CX4HX4C domain-containing protein</fullName>
    </recommendedName>
</protein>
<evidence type="ECO:0000313" key="1">
    <source>
        <dbReference type="EMBL" id="KAL0009102.1"/>
    </source>
</evidence>
<dbReference type="AlphaFoldDB" id="A0AAW2DF67"/>
<organism evidence="1 2">
    <name type="scientific">Lithocarpus litseifolius</name>
    <dbReference type="NCBI Taxonomy" id="425828"/>
    <lineage>
        <taxon>Eukaryota</taxon>
        <taxon>Viridiplantae</taxon>
        <taxon>Streptophyta</taxon>
        <taxon>Embryophyta</taxon>
        <taxon>Tracheophyta</taxon>
        <taxon>Spermatophyta</taxon>
        <taxon>Magnoliopsida</taxon>
        <taxon>eudicotyledons</taxon>
        <taxon>Gunneridae</taxon>
        <taxon>Pentapetalae</taxon>
        <taxon>rosids</taxon>
        <taxon>fabids</taxon>
        <taxon>Fagales</taxon>
        <taxon>Fagaceae</taxon>
        <taxon>Lithocarpus</taxon>
    </lineage>
</organism>
<accession>A0AAW2DF67</accession>
<gene>
    <name evidence="1" type="ORF">SO802_010604</name>
</gene>
<evidence type="ECO:0000313" key="2">
    <source>
        <dbReference type="Proteomes" id="UP001459277"/>
    </source>
</evidence>
<dbReference type="EMBL" id="JAZDWU010000003">
    <property type="protein sequence ID" value="KAL0009102.1"/>
    <property type="molecule type" value="Genomic_DNA"/>
</dbReference>
<reference evidence="1 2" key="1">
    <citation type="submission" date="2024-01" db="EMBL/GenBank/DDBJ databases">
        <title>A telomere-to-telomere, gap-free genome of sweet tea (Lithocarpus litseifolius).</title>
        <authorList>
            <person name="Zhou J."/>
        </authorList>
    </citation>
    <scope>NUCLEOTIDE SEQUENCE [LARGE SCALE GENOMIC DNA]</scope>
    <source>
        <strain evidence="1">Zhou-2022a</strain>
        <tissue evidence="1">Leaf</tissue>
    </source>
</reference>
<dbReference type="Proteomes" id="UP001459277">
    <property type="component" value="Unassembled WGS sequence"/>
</dbReference>
<name>A0AAW2DF67_9ROSI</name>